<feature type="region of interest" description="Disordered" evidence="1">
    <location>
        <begin position="1"/>
        <end position="111"/>
    </location>
</feature>
<evidence type="ECO:0000313" key="2">
    <source>
        <dbReference type="EMBL" id="KAF2747856.1"/>
    </source>
</evidence>
<protein>
    <submittedName>
        <fullName evidence="2">Uncharacterized protein</fullName>
    </submittedName>
</protein>
<accession>A0A6A6VDA3</accession>
<gene>
    <name evidence="2" type="ORF">M011DRAFT_458262</name>
</gene>
<organism evidence="2 3">
    <name type="scientific">Sporormia fimetaria CBS 119925</name>
    <dbReference type="NCBI Taxonomy" id="1340428"/>
    <lineage>
        <taxon>Eukaryota</taxon>
        <taxon>Fungi</taxon>
        <taxon>Dikarya</taxon>
        <taxon>Ascomycota</taxon>
        <taxon>Pezizomycotina</taxon>
        <taxon>Dothideomycetes</taxon>
        <taxon>Pleosporomycetidae</taxon>
        <taxon>Pleosporales</taxon>
        <taxon>Sporormiaceae</taxon>
        <taxon>Sporormia</taxon>
    </lineage>
</organism>
<feature type="compositionally biased region" description="Polar residues" evidence="1">
    <location>
        <begin position="1"/>
        <end position="10"/>
    </location>
</feature>
<proteinExistence type="predicted"/>
<name>A0A6A6VDA3_9PLEO</name>
<dbReference type="AlphaFoldDB" id="A0A6A6VDA3"/>
<reference evidence="2" key="1">
    <citation type="journal article" date="2020" name="Stud. Mycol.">
        <title>101 Dothideomycetes genomes: a test case for predicting lifestyles and emergence of pathogens.</title>
        <authorList>
            <person name="Haridas S."/>
            <person name="Albert R."/>
            <person name="Binder M."/>
            <person name="Bloem J."/>
            <person name="Labutti K."/>
            <person name="Salamov A."/>
            <person name="Andreopoulos B."/>
            <person name="Baker S."/>
            <person name="Barry K."/>
            <person name="Bills G."/>
            <person name="Bluhm B."/>
            <person name="Cannon C."/>
            <person name="Castanera R."/>
            <person name="Culley D."/>
            <person name="Daum C."/>
            <person name="Ezra D."/>
            <person name="Gonzalez J."/>
            <person name="Henrissat B."/>
            <person name="Kuo A."/>
            <person name="Liang C."/>
            <person name="Lipzen A."/>
            <person name="Lutzoni F."/>
            <person name="Magnuson J."/>
            <person name="Mondo S."/>
            <person name="Nolan M."/>
            <person name="Ohm R."/>
            <person name="Pangilinan J."/>
            <person name="Park H.-J."/>
            <person name="Ramirez L."/>
            <person name="Alfaro M."/>
            <person name="Sun H."/>
            <person name="Tritt A."/>
            <person name="Yoshinaga Y."/>
            <person name="Zwiers L.-H."/>
            <person name="Turgeon B."/>
            <person name="Goodwin S."/>
            <person name="Spatafora J."/>
            <person name="Crous P."/>
            <person name="Grigoriev I."/>
        </authorList>
    </citation>
    <scope>NUCLEOTIDE SEQUENCE</scope>
    <source>
        <strain evidence="2">CBS 119925</strain>
    </source>
</reference>
<dbReference type="EMBL" id="MU006571">
    <property type="protein sequence ID" value="KAF2747856.1"/>
    <property type="molecule type" value="Genomic_DNA"/>
</dbReference>
<sequence length="188" mass="21057">MQSPSDLSSHQKPRETSYKKLLPPVVDLTGSDGEDLPKTPSRTSRRVIGSWEWPTTTEAGCSNTDDVVFISSRSSATCSPSGKQSKQGDLNPSTHLRNEKASCPPPQDVLPYRLKQDAGEACIKRQYDMGHDRSLDNLPRKKARKKETVTPPPYRRPSLVPTKNTHEVMSEARKYLQAVHEKNFTRSP</sequence>
<dbReference type="Proteomes" id="UP000799440">
    <property type="component" value="Unassembled WGS sequence"/>
</dbReference>
<feature type="region of interest" description="Disordered" evidence="1">
    <location>
        <begin position="128"/>
        <end position="168"/>
    </location>
</feature>
<feature type="compositionally biased region" description="Basic and acidic residues" evidence="1">
    <location>
        <begin position="128"/>
        <end position="139"/>
    </location>
</feature>
<evidence type="ECO:0000313" key="3">
    <source>
        <dbReference type="Proteomes" id="UP000799440"/>
    </source>
</evidence>
<keyword evidence="3" id="KW-1185">Reference proteome</keyword>
<evidence type="ECO:0000256" key="1">
    <source>
        <dbReference type="SAM" id="MobiDB-lite"/>
    </source>
</evidence>
<feature type="compositionally biased region" description="Polar residues" evidence="1">
    <location>
        <begin position="53"/>
        <end position="95"/>
    </location>
</feature>